<reference evidence="11" key="1">
    <citation type="submission" date="2017-08" db="EMBL/GenBank/DDBJ databases">
        <title>Direct submision.</title>
        <authorList>
            <person name="Kim S.-J."/>
            <person name="Rhee S.-K."/>
        </authorList>
    </citation>
    <scope>NUCLEOTIDE SEQUENCE [LARGE SCALE GENOMIC DNA]</scope>
    <source>
        <strain evidence="11">GI5</strain>
    </source>
</reference>
<organism evidence="10 11">
    <name type="scientific">Ketobacter alkanivorans</name>
    <dbReference type="NCBI Taxonomy" id="1917421"/>
    <lineage>
        <taxon>Bacteria</taxon>
        <taxon>Pseudomonadati</taxon>
        <taxon>Pseudomonadota</taxon>
        <taxon>Gammaproteobacteria</taxon>
        <taxon>Pseudomonadales</taxon>
        <taxon>Ketobacteraceae</taxon>
        <taxon>Ketobacter</taxon>
    </lineage>
</organism>
<dbReference type="NCBIfam" id="TIGR01948">
    <property type="entry name" value="rnfE"/>
    <property type="match status" value="1"/>
</dbReference>
<comment type="similarity">
    <text evidence="9">Belongs to the NqrDE/RnfAE family.</text>
</comment>
<dbReference type="Pfam" id="PF02508">
    <property type="entry name" value="Rnf-Nqr"/>
    <property type="match status" value="1"/>
</dbReference>
<dbReference type="RefSeq" id="WP_101895868.1">
    <property type="nucleotide sequence ID" value="NZ_CP022684.1"/>
</dbReference>
<dbReference type="InterPro" id="IPR003667">
    <property type="entry name" value="NqrDE/RnfAE"/>
</dbReference>
<evidence type="ECO:0000256" key="4">
    <source>
        <dbReference type="ARBA" id="ARBA00022692"/>
    </source>
</evidence>
<accession>A0A2K9LSQ0</accession>
<keyword evidence="2 9" id="KW-0813">Transport</keyword>
<evidence type="ECO:0000313" key="11">
    <source>
        <dbReference type="Proteomes" id="UP000235116"/>
    </source>
</evidence>
<dbReference type="PIRSF" id="PIRSF006102">
    <property type="entry name" value="NQR_DE"/>
    <property type="match status" value="1"/>
</dbReference>
<dbReference type="GO" id="GO:0012505">
    <property type="term" value="C:endomembrane system"/>
    <property type="evidence" value="ECO:0007669"/>
    <property type="project" value="UniProtKB-SubCell"/>
</dbReference>
<dbReference type="GO" id="GO:0022900">
    <property type="term" value="P:electron transport chain"/>
    <property type="evidence" value="ECO:0007669"/>
    <property type="project" value="UniProtKB-UniRule"/>
</dbReference>
<comment type="subunit">
    <text evidence="9">The complex is composed of six subunits: RnfA, RnfB, RnfC, RnfD, RnfE and RnfG.</text>
</comment>
<gene>
    <name evidence="9" type="primary">rnfE</name>
    <name evidence="10" type="ORF">Kalk_19600</name>
</gene>
<dbReference type="EMBL" id="CP022684">
    <property type="protein sequence ID" value="AUM14495.1"/>
    <property type="molecule type" value="Genomic_DNA"/>
</dbReference>
<evidence type="ECO:0000256" key="3">
    <source>
        <dbReference type="ARBA" id="ARBA00022519"/>
    </source>
</evidence>
<feature type="transmembrane region" description="Helical" evidence="9">
    <location>
        <begin position="97"/>
        <end position="116"/>
    </location>
</feature>
<evidence type="ECO:0000256" key="2">
    <source>
        <dbReference type="ARBA" id="ARBA00022448"/>
    </source>
</evidence>
<keyword evidence="6 9" id="KW-0249">Electron transport</keyword>
<dbReference type="KEGG" id="kak:Kalk_19600"/>
<keyword evidence="4 9" id="KW-0812">Transmembrane</keyword>
<feature type="transmembrane region" description="Helical" evidence="9">
    <location>
        <begin position="72"/>
        <end position="91"/>
    </location>
</feature>
<evidence type="ECO:0000256" key="9">
    <source>
        <dbReference type="HAMAP-Rule" id="MF_00478"/>
    </source>
</evidence>
<dbReference type="EC" id="7.-.-.-" evidence="9"/>
<feature type="transmembrane region" description="Helical" evidence="9">
    <location>
        <begin position="39"/>
        <end position="60"/>
    </location>
</feature>
<feature type="transmembrane region" description="Helical" evidence="9">
    <location>
        <begin position="128"/>
        <end position="146"/>
    </location>
</feature>
<dbReference type="OrthoDB" id="9782945at2"/>
<keyword evidence="3 9" id="KW-0997">Cell inner membrane</keyword>
<protein>
    <recommendedName>
        <fullName evidence="9">Ion-translocating oxidoreductase complex subunit E</fullName>
        <ecNumber evidence="9">7.-.-.-</ecNumber>
    </recommendedName>
    <alternativeName>
        <fullName evidence="9">Rnf electron transport complex subunit E</fullName>
    </alternativeName>
</protein>
<dbReference type="InterPro" id="IPR010968">
    <property type="entry name" value="RnfE"/>
</dbReference>
<dbReference type="NCBIfam" id="NF009070">
    <property type="entry name" value="PRK12405.1"/>
    <property type="match status" value="1"/>
</dbReference>
<proteinExistence type="inferred from homology"/>
<dbReference type="Proteomes" id="UP000235116">
    <property type="component" value="Chromosome"/>
</dbReference>
<evidence type="ECO:0000313" key="10">
    <source>
        <dbReference type="EMBL" id="AUM14495.1"/>
    </source>
</evidence>
<keyword evidence="9" id="KW-1003">Cell membrane</keyword>
<keyword evidence="7 9" id="KW-1133">Transmembrane helix</keyword>
<comment type="subcellular location">
    <subcellularLocation>
        <location evidence="9">Cell inner membrane</location>
        <topology evidence="9">Multi-pass membrane protein</topology>
    </subcellularLocation>
    <subcellularLocation>
        <location evidence="1">Endomembrane system</location>
        <topology evidence="1">Multi-pass membrane protein</topology>
    </subcellularLocation>
</comment>
<keyword evidence="5 9" id="KW-1278">Translocase</keyword>
<evidence type="ECO:0000256" key="5">
    <source>
        <dbReference type="ARBA" id="ARBA00022967"/>
    </source>
</evidence>
<dbReference type="GO" id="GO:0005886">
    <property type="term" value="C:plasma membrane"/>
    <property type="evidence" value="ECO:0007669"/>
    <property type="project" value="UniProtKB-SubCell"/>
</dbReference>
<comment type="function">
    <text evidence="9">Part of a membrane-bound complex that couples electron transfer with translocation of ions across the membrane.</text>
</comment>
<evidence type="ECO:0000256" key="8">
    <source>
        <dbReference type="ARBA" id="ARBA00023136"/>
    </source>
</evidence>
<name>A0A2K9LSQ0_9GAMM</name>
<dbReference type="PANTHER" id="PTHR30586">
    <property type="entry name" value="ELECTRON TRANSPORT COMPLEX PROTEIN RNFE"/>
    <property type="match status" value="1"/>
</dbReference>
<dbReference type="PANTHER" id="PTHR30586:SF0">
    <property type="entry name" value="ION-TRANSLOCATING OXIDOREDUCTASE COMPLEX SUBUNIT E"/>
    <property type="match status" value="1"/>
</dbReference>
<evidence type="ECO:0000256" key="7">
    <source>
        <dbReference type="ARBA" id="ARBA00022989"/>
    </source>
</evidence>
<keyword evidence="8 9" id="KW-0472">Membrane</keyword>
<feature type="transmembrane region" description="Helical" evidence="9">
    <location>
        <begin position="183"/>
        <end position="203"/>
    </location>
</feature>
<dbReference type="HAMAP" id="MF_00478">
    <property type="entry name" value="RsxE_RnfE"/>
    <property type="match status" value="1"/>
</dbReference>
<dbReference type="AlphaFoldDB" id="A0A2K9LSQ0"/>
<evidence type="ECO:0000256" key="1">
    <source>
        <dbReference type="ARBA" id="ARBA00004127"/>
    </source>
</evidence>
<sequence>MSEDYKKITIEGLWKNNPALVQVLGLCPLLAVSGSVVNAMALGLATTCVLTLSNLAVSLIRNATTDAIRLPTFVMIIAAFTTCIEFLMNAFTYELYLILGIFIPLIVTNCIVLGRADAFASKHSVPAATWDGLMMGLGFSLVLVLLGALRELIGTGALFANMHLLFGDTALHWKIQVISDYRGFLIAVLPPGAFMVLGLLLALKNIIDAKVEAAAKANKEKVVVGSKRVRTTGNIA</sequence>
<evidence type="ECO:0000256" key="6">
    <source>
        <dbReference type="ARBA" id="ARBA00022982"/>
    </source>
</evidence>
<keyword evidence="11" id="KW-1185">Reference proteome</keyword>